<sequence>MGQLESSYQRKREILYSLYGDCLELIEKRCDPCFLYAWDAHGQVSSSIAQHNSVKQNNFCLRRSTTRRSSIKKPRLPSVKSKNAVKICDDVKEQKGQLVGILIN</sequence>
<dbReference type="Proteomes" id="UP000095281">
    <property type="component" value="Unplaced"/>
</dbReference>
<dbReference type="AlphaFoldDB" id="A0A1I8BCN9"/>
<reference evidence="2" key="1">
    <citation type="submission" date="2016-11" db="UniProtKB">
        <authorList>
            <consortium name="WormBaseParasite"/>
        </authorList>
    </citation>
    <scope>IDENTIFICATION</scope>
</reference>
<evidence type="ECO:0000313" key="2">
    <source>
        <dbReference type="WBParaSite" id="MhA1_Contig194.frz3.gene26"/>
    </source>
</evidence>
<dbReference type="WBParaSite" id="MhA1_Contig194.frz3.gene26">
    <property type="protein sequence ID" value="MhA1_Contig194.frz3.gene26"/>
    <property type="gene ID" value="MhA1_Contig194.frz3.gene26"/>
</dbReference>
<organism evidence="1 2">
    <name type="scientific">Meloidogyne hapla</name>
    <name type="common">Root-knot nematode worm</name>
    <dbReference type="NCBI Taxonomy" id="6305"/>
    <lineage>
        <taxon>Eukaryota</taxon>
        <taxon>Metazoa</taxon>
        <taxon>Ecdysozoa</taxon>
        <taxon>Nematoda</taxon>
        <taxon>Chromadorea</taxon>
        <taxon>Rhabditida</taxon>
        <taxon>Tylenchina</taxon>
        <taxon>Tylenchomorpha</taxon>
        <taxon>Tylenchoidea</taxon>
        <taxon>Meloidogynidae</taxon>
        <taxon>Meloidogyninae</taxon>
        <taxon>Meloidogyne</taxon>
    </lineage>
</organism>
<proteinExistence type="predicted"/>
<evidence type="ECO:0000313" key="1">
    <source>
        <dbReference type="Proteomes" id="UP000095281"/>
    </source>
</evidence>
<protein>
    <submittedName>
        <fullName evidence="2">Ovule protein</fullName>
    </submittedName>
</protein>
<keyword evidence="1" id="KW-1185">Reference proteome</keyword>
<name>A0A1I8BCN9_MELHA</name>
<accession>A0A1I8BCN9</accession>